<dbReference type="PANTHER" id="PTHR30614:SF10">
    <property type="entry name" value="ARGININE ABC TRANSPORTER PERMEASE PROTEIN ARTM"/>
    <property type="match status" value="1"/>
</dbReference>
<feature type="domain" description="ABC transmembrane type-1" evidence="7">
    <location>
        <begin position="19"/>
        <end position="219"/>
    </location>
</feature>
<dbReference type="InterPro" id="IPR043429">
    <property type="entry name" value="ArtM/GltK/GlnP/TcyL/YhdX-like"/>
</dbReference>
<evidence type="ECO:0000256" key="4">
    <source>
        <dbReference type="ARBA" id="ARBA00022989"/>
    </source>
</evidence>
<sequence>MSETLELFQQALIDCINAIPITLFLTAVSVACGLMLSVPFAVISYKKKTVAAKLINGFVYFFTGTPLLVQLYIFYYGIPSLEFVNHLMHQPGFEILKGSYIYVLAALTLNTAAYSTVIFSGAIRNTERGEIEAAMAYGMTKAQAMRRVILPSSLRRALPAYSNEVIMTLHSTALASTVTIMEITGAASFFNSTYYEPFIAYSAAALLYLIINGLLVFGFRQVEKRYLVHLKRRVQTA</sequence>
<dbReference type="Proteomes" id="UP000541421">
    <property type="component" value="Unassembled WGS sequence"/>
</dbReference>
<accession>A0A7Y4LAE8</accession>
<dbReference type="AlphaFoldDB" id="A0A7Y4LAE8"/>
<keyword evidence="5 6" id="KW-0472">Membrane</keyword>
<comment type="similarity">
    <text evidence="6">Belongs to the binding-protein-dependent transport system permease family.</text>
</comment>
<dbReference type="EMBL" id="JABGBO010000007">
    <property type="protein sequence ID" value="NOL49969.1"/>
    <property type="molecule type" value="Genomic_DNA"/>
</dbReference>
<evidence type="ECO:0000256" key="6">
    <source>
        <dbReference type="RuleBase" id="RU363032"/>
    </source>
</evidence>
<evidence type="ECO:0000259" key="7">
    <source>
        <dbReference type="PROSITE" id="PS50928"/>
    </source>
</evidence>
<keyword evidence="6" id="KW-0813">Transport</keyword>
<keyword evidence="2" id="KW-1003">Cell membrane</keyword>
<keyword evidence="9" id="KW-1185">Reference proteome</keyword>
<gene>
    <name evidence="8" type="ORF">HKX40_07450</name>
</gene>
<dbReference type="GO" id="GO:0055085">
    <property type="term" value="P:transmembrane transport"/>
    <property type="evidence" value="ECO:0007669"/>
    <property type="project" value="InterPro"/>
</dbReference>
<dbReference type="PANTHER" id="PTHR30614">
    <property type="entry name" value="MEMBRANE COMPONENT OF AMINO ACID ABC TRANSPORTER"/>
    <property type="match status" value="1"/>
</dbReference>
<dbReference type="Gene3D" id="1.10.3720.10">
    <property type="entry name" value="MetI-like"/>
    <property type="match status" value="1"/>
</dbReference>
<keyword evidence="4 6" id="KW-1133">Transmembrane helix</keyword>
<dbReference type="CDD" id="cd06261">
    <property type="entry name" value="TM_PBP2"/>
    <property type="match status" value="1"/>
</dbReference>
<evidence type="ECO:0000256" key="5">
    <source>
        <dbReference type="ARBA" id="ARBA00023136"/>
    </source>
</evidence>
<reference evidence="8 9" key="1">
    <citation type="submission" date="2020-05" db="EMBL/GenBank/DDBJ databases">
        <authorList>
            <person name="Niu N."/>
        </authorList>
    </citation>
    <scope>NUCLEOTIDE SEQUENCE [LARGE SCALE GENOMIC DNA]</scope>
    <source>
        <strain evidence="8 9">LMG10982</strain>
    </source>
</reference>
<feature type="transmembrane region" description="Helical" evidence="6">
    <location>
        <begin position="165"/>
        <end position="186"/>
    </location>
</feature>
<name>A0A7Y4LAE8_9BURK</name>
<proteinExistence type="inferred from homology"/>
<dbReference type="PROSITE" id="PS50928">
    <property type="entry name" value="ABC_TM1"/>
    <property type="match status" value="1"/>
</dbReference>
<dbReference type="GO" id="GO:0005886">
    <property type="term" value="C:plasma membrane"/>
    <property type="evidence" value="ECO:0007669"/>
    <property type="project" value="UniProtKB-SubCell"/>
</dbReference>
<evidence type="ECO:0000256" key="3">
    <source>
        <dbReference type="ARBA" id="ARBA00022692"/>
    </source>
</evidence>
<keyword evidence="3 6" id="KW-0812">Transmembrane</keyword>
<dbReference type="InterPro" id="IPR035906">
    <property type="entry name" value="MetI-like_sf"/>
</dbReference>
<evidence type="ECO:0000256" key="1">
    <source>
        <dbReference type="ARBA" id="ARBA00004651"/>
    </source>
</evidence>
<dbReference type="RefSeq" id="WP_171588953.1">
    <property type="nucleotide sequence ID" value="NZ_JABGBO010000007.1"/>
</dbReference>
<feature type="transmembrane region" description="Helical" evidence="6">
    <location>
        <begin position="57"/>
        <end position="78"/>
    </location>
</feature>
<evidence type="ECO:0000256" key="2">
    <source>
        <dbReference type="ARBA" id="ARBA00022519"/>
    </source>
</evidence>
<dbReference type="SUPFAM" id="SSF161098">
    <property type="entry name" value="MetI-like"/>
    <property type="match status" value="1"/>
</dbReference>
<evidence type="ECO:0000313" key="9">
    <source>
        <dbReference type="Proteomes" id="UP000541421"/>
    </source>
</evidence>
<evidence type="ECO:0000313" key="8">
    <source>
        <dbReference type="EMBL" id="NOL49969.1"/>
    </source>
</evidence>
<organism evidence="8 9">
    <name type="scientific">Pelistega europaea</name>
    <dbReference type="NCBI Taxonomy" id="106147"/>
    <lineage>
        <taxon>Bacteria</taxon>
        <taxon>Pseudomonadati</taxon>
        <taxon>Pseudomonadota</taxon>
        <taxon>Betaproteobacteria</taxon>
        <taxon>Burkholderiales</taxon>
        <taxon>Alcaligenaceae</taxon>
        <taxon>Pelistega</taxon>
    </lineage>
</organism>
<keyword evidence="2" id="KW-0997">Cell inner membrane</keyword>
<protein>
    <submittedName>
        <fullName evidence="8">ABC transporter permease subunit</fullName>
    </submittedName>
</protein>
<dbReference type="InterPro" id="IPR000515">
    <property type="entry name" value="MetI-like"/>
</dbReference>
<comment type="subcellular location">
    <subcellularLocation>
        <location evidence="1 6">Cell membrane</location>
        <topology evidence="1 6">Multi-pass membrane protein</topology>
    </subcellularLocation>
</comment>
<feature type="transmembrane region" description="Helical" evidence="6">
    <location>
        <begin position="98"/>
        <end position="119"/>
    </location>
</feature>
<dbReference type="Pfam" id="PF00528">
    <property type="entry name" value="BPD_transp_1"/>
    <property type="match status" value="1"/>
</dbReference>
<comment type="caution">
    <text evidence="8">The sequence shown here is derived from an EMBL/GenBank/DDBJ whole genome shotgun (WGS) entry which is preliminary data.</text>
</comment>
<feature type="transmembrane region" description="Helical" evidence="6">
    <location>
        <begin position="198"/>
        <end position="219"/>
    </location>
</feature>
<feature type="transmembrane region" description="Helical" evidence="6">
    <location>
        <begin position="20"/>
        <end position="45"/>
    </location>
</feature>
<dbReference type="GO" id="GO:0006865">
    <property type="term" value="P:amino acid transport"/>
    <property type="evidence" value="ECO:0007669"/>
    <property type="project" value="TreeGrafter"/>
</dbReference>